<accession>A0A1M6B244</accession>
<gene>
    <name evidence="1" type="ORF">SAMN04488508_101590</name>
</gene>
<dbReference type="STRING" id="570521.SAMN04488508_101590"/>
<dbReference type="AlphaFoldDB" id="A0A1M6B244"/>
<organism evidence="1 2">
    <name type="scientific">Aquimarina spongiae</name>
    <dbReference type="NCBI Taxonomy" id="570521"/>
    <lineage>
        <taxon>Bacteria</taxon>
        <taxon>Pseudomonadati</taxon>
        <taxon>Bacteroidota</taxon>
        <taxon>Flavobacteriia</taxon>
        <taxon>Flavobacteriales</taxon>
        <taxon>Flavobacteriaceae</taxon>
        <taxon>Aquimarina</taxon>
    </lineage>
</organism>
<dbReference type="Proteomes" id="UP000184432">
    <property type="component" value="Unassembled WGS sequence"/>
</dbReference>
<dbReference type="EMBL" id="FQYP01000001">
    <property type="protein sequence ID" value="SHI42809.1"/>
    <property type="molecule type" value="Genomic_DNA"/>
</dbReference>
<reference evidence="2" key="1">
    <citation type="submission" date="2016-11" db="EMBL/GenBank/DDBJ databases">
        <authorList>
            <person name="Varghese N."/>
            <person name="Submissions S."/>
        </authorList>
    </citation>
    <scope>NUCLEOTIDE SEQUENCE [LARGE SCALE GENOMIC DNA]</scope>
    <source>
        <strain evidence="2">DSM 22623</strain>
    </source>
</reference>
<proteinExistence type="predicted"/>
<name>A0A1M6B244_9FLAO</name>
<protein>
    <submittedName>
        <fullName evidence="1">Uncharacterized protein</fullName>
    </submittedName>
</protein>
<evidence type="ECO:0000313" key="2">
    <source>
        <dbReference type="Proteomes" id="UP000184432"/>
    </source>
</evidence>
<keyword evidence="2" id="KW-1185">Reference proteome</keyword>
<evidence type="ECO:0000313" key="1">
    <source>
        <dbReference type="EMBL" id="SHI42809.1"/>
    </source>
</evidence>
<sequence length="41" mass="5030">MGYFGANQKLTYDQYDEILYQDDEYPVLLYNRIMSHELHKN</sequence>